<feature type="non-terminal residue" evidence="2">
    <location>
        <position position="1"/>
    </location>
</feature>
<dbReference type="AlphaFoldDB" id="A0A812Y1E3"/>
<feature type="non-terminal residue" evidence="2">
    <location>
        <position position="79"/>
    </location>
</feature>
<reference evidence="2" key="1">
    <citation type="submission" date="2021-02" db="EMBL/GenBank/DDBJ databases">
        <authorList>
            <person name="Dougan E. K."/>
            <person name="Rhodes N."/>
            <person name="Thang M."/>
            <person name="Chan C."/>
        </authorList>
    </citation>
    <scope>NUCLEOTIDE SEQUENCE</scope>
</reference>
<dbReference type="OrthoDB" id="441364at2759"/>
<feature type="compositionally biased region" description="Basic residues" evidence="1">
    <location>
        <begin position="1"/>
        <end position="10"/>
    </location>
</feature>
<keyword evidence="3" id="KW-1185">Reference proteome</keyword>
<protein>
    <submittedName>
        <fullName evidence="2">Uncharacterized protein</fullName>
    </submittedName>
</protein>
<evidence type="ECO:0000313" key="3">
    <source>
        <dbReference type="Proteomes" id="UP000649617"/>
    </source>
</evidence>
<sequence length="79" mass="8487">VVDSKGRRHIASSGEGVGGVFKSRSRTLPAGDAFRVQGQVISPTKEANAQGTYRVRIQDAGNEIEIEARTDWMGLSADK</sequence>
<feature type="region of interest" description="Disordered" evidence="1">
    <location>
        <begin position="1"/>
        <end position="23"/>
    </location>
</feature>
<proteinExistence type="predicted"/>
<evidence type="ECO:0000313" key="2">
    <source>
        <dbReference type="EMBL" id="CAE7760915.1"/>
    </source>
</evidence>
<dbReference type="EMBL" id="CAJNIZ010047022">
    <property type="protein sequence ID" value="CAE7760915.1"/>
    <property type="molecule type" value="Genomic_DNA"/>
</dbReference>
<evidence type="ECO:0000256" key="1">
    <source>
        <dbReference type="SAM" id="MobiDB-lite"/>
    </source>
</evidence>
<dbReference type="Proteomes" id="UP000649617">
    <property type="component" value="Unassembled WGS sequence"/>
</dbReference>
<name>A0A812Y1E3_SYMPI</name>
<accession>A0A812Y1E3</accession>
<comment type="caution">
    <text evidence="2">The sequence shown here is derived from an EMBL/GenBank/DDBJ whole genome shotgun (WGS) entry which is preliminary data.</text>
</comment>
<organism evidence="2 3">
    <name type="scientific">Symbiodinium pilosum</name>
    <name type="common">Dinoflagellate</name>
    <dbReference type="NCBI Taxonomy" id="2952"/>
    <lineage>
        <taxon>Eukaryota</taxon>
        <taxon>Sar</taxon>
        <taxon>Alveolata</taxon>
        <taxon>Dinophyceae</taxon>
        <taxon>Suessiales</taxon>
        <taxon>Symbiodiniaceae</taxon>
        <taxon>Symbiodinium</taxon>
    </lineage>
</organism>
<gene>
    <name evidence="2" type="ORF">SPIL2461_LOCUS22196</name>
</gene>